<feature type="compositionally biased region" description="Acidic residues" evidence="1">
    <location>
        <begin position="186"/>
        <end position="195"/>
    </location>
</feature>
<gene>
    <name evidence="2" type="ORF">WICMUC_003494</name>
</gene>
<sequence length="264" mass="31102">MTEDINLMDSIPEQDSTITEIIEVEPTEDLTRHNAIHLRGVDNLSTKNIKDYLNRHISERNVKIEWINDQSLNLIFDGNEEAKESLLLLTKTSDDQDLDETIERTAIDYDESHKDIELTLRIANITDKKVKNASTYSRYYLFNPEDRDEYRREKRSYKDDSKQDSRGIDEFRDREIRRRRRKVEEDNNNDNDNNGDDLFPNLVSSNKFEVNNDNNDSNNDLFSRIGVNYDKDKKISKGRIGSDRIKSNINNNNDDDDDDLFQRL</sequence>
<dbReference type="OrthoDB" id="422106at2759"/>
<evidence type="ECO:0000313" key="2">
    <source>
        <dbReference type="EMBL" id="KAH3673751.1"/>
    </source>
</evidence>
<organism evidence="2 3">
    <name type="scientific">Wickerhamomyces mucosus</name>
    <dbReference type="NCBI Taxonomy" id="1378264"/>
    <lineage>
        <taxon>Eukaryota</taxon>
        <taxon>Fungi</taxon>
        <taxon>Dikarya</taxon>
        <taxon>Ascomycota</taxon>
        <taxon>Saccharomycotina</taxon>
        <taxon>Saccharomycetes</taxon>
        <taxon>Phaffomycetales</taxon>
        <taxon>Wickerhamomycetaceae</taxon>
        <taxon>Wickerhamomyces</taxon>
    </lineage>
</organism>
<dbReference type="PANTHER" id="PTHR16291">
    <property type="entry name" value="NUCLEAR CAP-BINDING PROTEIN SUBUNIT 3"/>
    <property type="match status" value="1"/>
</dbReference>
<proteinExistence type="predicted"/>
<name>A0A9P8PKM3_9ASCO</name>
<evidence type="ECO:0000256" key="1">
    <source>
        <dbReference type="SAM" id="MobiDB-lite"/>
    </source>
</evidence>
<reference evidence="2" key="1">
    <citation type="journal article" date="2021" name="Open Biol.">
        <title>Shared evolutionary footprints suggest mitochondrial oxidative damage underlies multiple complex I losses in fungi.</title>
        <authorList>
            <person name="Schikora-Tamarit M.A."/>
            <person name="Marcet-Houben M."/>
            <person name="Nosek J."/>
            <person name="Gabaldon T."/>
        </authorList>
    </citation>
    <scope>NUCLEOTIDE SEQUENCE</scope>
    <source>
        <strain evidence="2">CBS6341</strain>
    </source>
</reference>
<protein>
    <submittedName>
        <fullName evidence="2">Uncharacterized protein</fullName>
    </submittedName>
</protein>
<feature type="region of interest" description="Disordered" evidence="1">
    <location>
        <begin position="150"/>
        <end position="170"/>
    </location>
</feature>
<reference evidence="2" key="2">
    <citation type="submission" date="2021-01" db="EMBL/GenBank/DDBJ databases">
        <authorList>
            <person name="Schikora-Tamarit M.A."/>
        </authorList>
    </citation>
    <scope>NUCLEOTIDE SEQUENCE</scope>
    <source>
        <strain evidence="2">CBS6341</strain>
    </source>
</reference>
<evidence type="ECO:0000313" key="3">
    <source>
        <dbReference type="Proteomes" id="UP000769528"/>
    </source>
</evidence>
<dbReference type="InterPro" id="IPR019416">
    <property type="entry name" value="NCBP3"/>
</dbReference>
<dbReference type="Pfam" id="PF10309">
    <property type="entry name" value="NCBP3"/>
    <property type="match status" value="1"/>
</dbReference>
<dbReference type="AlphaFoldDB" id="A0A9P8PKM3"/>
<dbReference type="GO" id="GO:0005634">
    <property type="term" value="C:nucleus"/>
    <property type="evidence" value="ECO:0007669"/>
    <property type="project" value="TreeGrafter"/>
</dbReference>
<dbReference type="Proteomes" id="UP000769528">
    <property type="component" value="Unassembled WGS sequence"/>
</dbReference>
<keyword evidence="3" id="KW-1185">Reference proteome</keyword>
<feature type="region of interest" description="Disordered" evidence="1">
    <location>
        <begin position="182"/>
        <end position="220"/>
    </location>
</feature>
<feature type="compositionally biased region" description="Low complexity" evidence="1">
    <location>
        <begin position="211"/>
        <end position="220"/>
    </location>
</feature>
<dbReference type="GO" id="GO:0003729">
    <property type="term" value="F:mRNA binding"/>
    <property type="evidence" value="ECO:0007669"/>
    <property type="project" value="InterPro"/>
</dbReference>
<accession>A0A9P8PKM3</accession>
<dbReference type="PANTHER" id="PTHR16291:SF0">
    <property type="entry name" value="NUCLEAR CAP-BINDING PROTEIN SUBUNIT 3"/>
    <property type="match status" value="1"/>
</dbReference>
<dbReference type="GO" id="GO:0000340">
    <property type="term" value="F:RNA 7-methylguanosine cap binding"/>
    <property type="evidence" value="ECO:0007669"/>
    <property type="project" value="InterPro"/>
</dbReference>
<comment type="caution">
    <text evidence="2">The sequence shown here is derived from an EMBL/GenBank/DDBJ whole genome shotgun (WGS) entry which is preliminary data.</text>
</comment>
<dbReference type="EMBL" id="JAEUBF010000930">
    <property type="protein sequence ID" value="KAH3673751.1"/>
    <property type="molecule type" value="Genomic_DNA"/>
</dbReference>